<gene>
    <name evidence="2" type="ORF">SAMN04488519_11168</name>
</gene>
<dbReference type="InterPro" id="IPR011055">
    <property type="entry name" value="Dup_hybrid_motif"/>
</dbReference>
<proteinExistence type="predicted"/>
<evidence type="ECO:0000256" key="1">
    <source>
        <dbReference type="SAM" id="SignalP"/>
    </source>
</evidence>
<evidence type="ECO:0000313" key="3">
    <source>
        <dbReference type="Proteomes" id="UP000199564"/>
    </source>
</evidence>
<dbReference type="Gene3D" id="2.70.70.10">
    <property type="entry name" value="Glucose Permease (Domain IIA)"/>
    <property type="match status" value="1"/>
</dbReference>
<accession>A0A1I5J4U6</accession>
<dbReference type="AlphaFoldDB" id="A0A1I5J4U6"/>
<dbReference type="Proteomes" id="UP000199564">
    <property type="component" value="Unassembled WGS sequence"/>
</dbReference>
<protein>
    <recommendedName>
        <fullName evidence="4">Peptidase family M23</fullName>
    </recommendedName>
</protein>
<organism evidence="2 3">
    <name type="scientific">Algoriphagus ornithinivorans</name>
    <dbReference type="NCBI Taxonomy" id="226506"/>
    <lineage>
        <taxon>Bacteria</taxon>
        <taxon>Pseudomonadati</taxon>
        <taxon>Bacteroidota</taxon>
        <taxon>Cytophagia</taxon>
        <taxon>Cytophagales</taxon>
        <taxon>Cyclobacteriaceae</taxon>
        <taxon>Algoriphagus</taxon>
    </lineage>
</organism>
<dbReference type="EMBL" id="FOVW01000011">
    <property type="protein sequence ID" value="SFO67633.1"/>
    <property type="molecule type" value="Genomic_DNA"/>
</dbReference>
<keyword evidence="3" id="KW-1185">Reference proteome</keyword>
<evidence type="ECO:0008006" key="4">
    <source>
        <dbReference type="Google" id="ProtNLM"/>
    </source>
</evidence>
<dbReference type="STRING" id="226506.SAMN04488519_11168"/>
<dbReference type="RefSeq" id="WP_091655324.1">
    <property type="nucleotide sequence ID" value="NZ_FOVW01000011.1"/>
</dbReference>
<feature type="signal peptide" evidence="1">
    <location>
        <begin position="1"/>
        <end position="18"/>
    </location>
</feature>
<sequence>MKYLITLLLAFCSNFVLAQVQIVAEQDQNRDLTLLGLNSDKIPYTIRLEFILLENLESLEGDILFKTANPGKSTLVKLQSIYSNEKTGFRYNTKLFKGDIFQRPLYKTIYLPPVKEGTKFNMRPLRIESHPSQNSGLNTYTGSLFLFEKAVAICAPRKGIVSEIKMERGALASGPSNFESENFIEIYHEDGSFSRLSGLQKNSAKVEIGDTVFPGQEIAESAIDPNQNLHHVKMIQSHWEMSESGMLWVNFPVVIFSEQKNISSDQDAEDILAKHPENIIQLEMDKKELKKYSKK</sequence>
<name>A0A1I5J4U6_9BACT</name>
<reference evidence="3" key="1">
    <citation type="submission" date="2016-10" db="EMBL/GenBank/DDBJ databases">
        <authorList>
            <person name="Varghese N."/>
            <person name="Submissions S."/>
        </authorList>
    </citation>
    <scope>NUCLEOTIDE SEQUENCE [LARGE SCALE GENOMIC DNA]</scope>
    <source>
        <strain evidence="3">DSM 15282</strain>
    </source>
</reference>
<feature type="chain" id="PRO_5011682148" description="Peptidase family M23" evidence="1">
    <location>
        <begin position="19"/>
        <end position="295"/>
    </location>
</feature>
<evidence type="ECO:0000313" key="2">
    <source>
        <dbReference type="EMBL" id="SFO67633.1"/>
    </source>
</evidence>
<keyword evidence="1" id="KW-0732">Signal</keyword>